<reference evidence="11 12" key="1">
    <citation type="submission" date="2013-08" db="EMBL/GenBank/DDBJ databases">
        <title>The genome sequence of Skermanella stibiiresistens.</title>
        <authorList>
            <person name="Zhu W."/>
            <person name="Wang G."/>
        </authorList>
    </citation>
    <scope>NUCLEOTIDE SEQUENCE [LARGE SCALE GENOMIC DNA]</scope>
    <source>
        <strain evidence="11 12">SB22</strain>
    </source>
</reference>
<evidence type="ECO:0000256" key="1">
    <source>
        <dbReference type="ARBA" id="ARBA00001970"/>
    </source>
</evidence>
<dbReference type="PATRIC" id="fig|1385369.3.peg.2684"/>
<evidence type="ECO:0000256" key="7">
    <source>
        <dbReference type="PIRNR" id="PIRNR002560"/>
    </source>
</evidence>
<dbReference type="GO" id="GO:0020037">
    <property type="term" value="F:heme binding"/>
    <property type="evidence" value="ECO:0007669"/>
    <property type="project" value="TreeGrafter"/>
</dbReference>
<dbReference type="PROSITE" id="PS00549">
    <property type="entry name" value="BACTERIOFERRITIN"/>
    <property type="match status" value="1"/>
</dbReference>
<dbReference type="PRINTS" id="PR00601">
    <property type="entry name" value="BACFERRITIN"/>
</dbReference>
<evidence type="ECO:0000256" key="6">
    <source>
        <dbReference type="ARBA" id="ARBA00023004"/>
    </source>
</evidence>
<keyword evidence="3 7" id="KW-0409">Iron storage</keyword>
<dbReference type="InterPro" id="IPR009040">
    <property type="entry name" value="Ferritin-like_diiron"/>
</dbReference>
<dbReference type="CDD" id="cd00907">
    <property type="entry name" value="Bacterioferritin"/>
    <property type="match status" value="1"/>
</dbReference>
<organism evidence="11 12">
    <name type="scientific">Skermanella stibiiresistens SB22</name>
    <dbReference type="NCBI Taxonomy" id="1385369"/>
    <lineage>
        <taxon>Bacteria</taxon>
        <taxon>Pseudomonadati</taxon>
        <taxon>Pseudomonadota</taxon>
        <taxon>Alphaproteobacteria</taxon>
        <taxon>Rhodospirillales</taxon>
        <taxon>Azospirillaceae</taxon>
        <taxon>Skermanella</taxon>
    </lineage>
</organism>
<comment type="function">
    <text evidence="9">Iron-storage protein.</text>
</comment>
<dbReference type="AlphaFoldDB" id="W9H677"/>
<evidence type="ECO:0000256" key="8">
    <source>
        <dbReference type="PIRSR" id="PIRSR002560-1"/>
    </source>
</evidence>
<feature type="binding site" evidence="8">
    <location>
        <position position="130"/>
    </location>
    <ligand>
        <name>Fe cation</name>
        <dbReference type="ChEBI" id="CHEBI:24875"/>
        <label>2</label>
    </ligand>
</feature>
<dbReference type="NCBIfam" id="TIGR00754">
    <property type="entry name" value="bfr"/>
    <property type="match status" value="1"/>
</dbReference>
<evidence type="ECO:0000313" key="11">
    <source>
        <dbReference type="EMBL" id="EWY40296.1"/>
    </source>
</evidence>
<comment type="cofactor">
    <cofactor evidence="1">
        <name>heme b</name>
        <dbReference type="ChEBI" id="CHEBI:60344"/>
    </cofactor>
</comment>
<evidence type="ECO:0000256" key="3">
    <source>
        <dbReference type="ARBA" id="ARBA00022434"/>
    </source>
</evidence>
<dbReference type="SUPFAM" id="SSF47240">
    <property type="entry name" value="Ferritin-like"/>
    <property type="match status" value="1"/>
</dbReference>
<feature type="binding site" description="axial binding residue" evidence="8">
    <location>
        <position position="52"/>
    </location>
    <ligand>
        <name>heme b</name>
        <dbReference type="ChEBI" id="CHEBI:60344"/>
        <note>ligand shared between dimeric partners</note>
    </ligand>
    <ligandPart>
        <name>Fe</name>
        <dbReference type="ChEBI" id="CHEBI:18248"/>
    </ligandPart>
</feature>
<accession>W9H677</accession>
<dbReference type="GO" id="GO:0005829">
    <property type="term" value="C:cytosol"/>
    <property type="evidence" value="ECO:0007669"/>
    <property type="project" value="TreeGrafter"/>
</dbReference>
<dbReference type="GO" id="GO:0006879">
    <property type="term" value="P:intracellular iron ion homeostasis"/>
    <property type="evidence" value="ECO:0007669"/>
    <property type="project" value="UniProtKB-KW"/>
</dbReference>
<keyword evidence="5 7" id="KW-0479">Metal-binding</keyword>
<evidence type="ECO:0000313" key="12">
    <source>
        <dbReference type="Proteomes" id="UP000019486"/>
    </source>
</evidence>
<evidence type="ECO:0000256" key="9">
    <source>
        <dbReference type="RuleBase" id="RU000623"/>
    </source>
</evidence>
<dbReference type="FunFam" id="1.20.1260.10:FF:000005">
    <property type="entry name" value="Bacterioferritin"/>
    <property type="match status" value="1"/>
</dbReference>
<comment type="similarity">
    <text evidence="2 7 9">Belongs to the bacterioferritin family.</text>
</comment>
<dbReference type="Pfam" id="PF00210">
    <property type="entry name" value="Ferritin"/>
    <property type="match status" value="1"/>
</dbReference>
<dbReference type="EMBL" id="AVFL01000008">
    <property type="protein sequence ID" value="EWY40296.1"/>
    <property type="molecule type" value="Genomic_DNA"/>
</dbReference>
<dbReference type="InterPro" id="IPR012347">
    <property type="entry name" value="Ferritin-like"/>
</dbReference>
<dbReference type="OrthoDB" id="9800505at2"/>
<feature type="binding site" evidence="8">
    <location>
        <position position="128"/>
    </location>
    <ligand>
        <name>Fe cation</name>
        <dbReference type="ChEBI" id="CHEBI:24875"/>
        <label>2</label>
    </ligand>
</feature>
<feature type="binding site" evidence="8">
    <location>
        <position position="54"/>
    </location>
    <ligand>
        <name>Fe cation</name>
        <dbReference type="ChEBI" id="CHEBI:24875"/>
        <label>1</label>
    </ligand>
</feature>
<dbReference type="InterPro" id="IPR008331">
    <property type="entry name" value="Ferritin_DPS_dom"/>
</dbReference>
<dbReference type="InterPro" id="IPR009078">
    <property type="entry name" value="Ferritin-like_SF"/>
</dbReference>
<feature type="domain" description="Ferritin-like diiron" evidence="10">
    <location>
        <begin position="1"/>
        <end position="145"/>
    </location>
</feature>
<dbReference type="PIRSF" id="PIRSF002560">
    <property type="entry name" value="Bacterioferritin"/>
    <property type="match status" value="1"/>
</dbReference>
<dbReference type="Gene3D" id="1.20.1260.10">
    <property type="match status" value="1"/>
</dbReference>
<dbReference type="Proteomes" id="UP000019486">
    <property type="component" value="Unassembled WGS sequence"/>
</dbReference>
<evidence type="ECO:0000256" key="2">
    <source>
        <dbReference type="ARBA" id="ARBA00008093"/>
    </source>
</evidence>
<dbReference type="PANTHER" id="PTHR30295">
    <property type="entry name" value="BACTERIOFERRITIN"/>
    <property type="match status" value="1"/>
</dbReference>
<dbReference type="GO" id="GO:0006826">
    <property type="term" value="P:iron ion transport"/>
    <property type="evidence" value="ECO:0007669"/>
    <property type="project" value="InterPro"/>
</dbReference>
<evidence type="ECO:0000256" key="4">
    <source>
        <dbReference type="ARBA" id="ARBA00022617"/>
    </source>
</evidence>
<feature type="binding site" evidence="8">
    <location>
        <position position="128"/>
    </location>
    <ligand>
        <name>Fe cation</name>
        <dbReference type="ChEBI" id="CHEBI:24875"/>
        <label>1</label>
    </ligand>
</feature>
<gene>
    <name evidence="11" type="ORF">N825_36905</name>
</gene>
<dbReference type="RefSeq" id="WP_037452184.1">
    <property type="nucleotide sequence ID" value="NZ_AVFL01000008.1"/>
</dbReference>
<proteinExistence type="inferred from homology"/>
<sequence length="158" mass="18299">MKGNPSVIRHLNKVLTGKLTAINQYFLHSRMLRDWGLTRLADHNQTEARSKMRHADRLIERTLFLEGTPNLQDLNQVKIGGNVPEMIDLEMETEQSGRQSLVEAIGYCEEVRDFITRELFSSILNDTEEHIDWLTHQIRLIDSVGAENYKQEQMFDGS</sequence>
<keyword evidence="4 9" id="KW-0349">Heme</keyword>
<dbReference type="STRING" id="1385369.N825_36905"/>
<keyword evidence="12" id="KW-1185">Reference proteome</keyword>
<dbReference type="InterPro" id="IPR002024">
    <property type="entry name" value="Bacterioferritin"/>
</dbReference>
<name>W9H677_9PROT</name>
<feature type="binding site" evidence="8">
    <location>
        <position position="94"/>
    </location>
    <ligand>
        <name>Fe cation</name>
        <dbReference type="ChEBI" id="CHEBI:24875"/>
        <label>2</label>
    </ligand>
</feature>
<comment type="caution">
    <text evidence="11">The sequence shown here is derived from an EMBL/GenBank/DDBJ whole genome shotgun (WGS) entry which is preliminary data.</text>
</comment>
<evidence type="ECO:0000259" key="10">
    <source>
        <dbReference type="PROSITE" id="PS50905"/>
    </source>
</evidence>
<dbReference type="GO" id="GO:0140315">
    <property type="term" value="F:iron ion sequestering activity"/>
    <property type="evidence" value="ECO:0007669"/>
    <property type="project" value="UniProtKB-ARBA"/>
</dbReference>
<dbReference type="GO" id="GO:0004322">
    <property type="term" value="F:ferroxidase activity"/>
    <property type="evidence" value="ECO:0007669"/>
    <property type="project" value="UniProtKB-ARBA"/>
</dbReference>
<dbReference type="PROSITE" id="PS50905">
    <property type="entry name" value="FERRITIN_LIKE"/>
    <property type="match status" value="1"/>
</dbReference>
<dbReference type="PANTHER" id="PTHR30295:SF0">
    <property type="entry name" value="BACTERIOFERRITIN"/>
    <property type="match status" value="1"/>
</dbReference>
<evidence type="ECO:0000256" key="5">
    <source>
        <dbReference type="ARBA" id="ARBA00022723"/>
    </source>
</evidence>
<protein>
    <recommendedName>
        <fullName evidence="7 9">Bacterioferritin</fullName>
    </recommendedName>
</protein>
<dbReference type="GO" id="GO:0008199">
    <property type="term" value="F:ferric iron binding"/>
    <property type="evidence" value="ECO:0007669"/>
    <property type="project" value="InterPro"/>
</dbReference>
<keyword evidence="6 7" id="KW-0408">Iron</keyword>